<dbReference type="SMART" id="SM00215">
    <property type="entry name" value="VWC_out"/>
    <property type="match status" value="4"/>
</dbReference>
<keyword evidence="1" id="KW-0677">Repeat</keyword>
<reference evidence="6" key="2">
    <citation type="submission" date="2025-09" db="UniProtKB">
        <authorList>
            <consortium name="Ensembl"/>
        </authorList>
    </citation>
    <scope>IDENTIFICATION</scope>
</reference>
<dbReference type="PROSITE" id="PS51233">
    <property type="entry name" value="VWFD"/>
    <property type="match status" value="9"/>
</dbReference>
<dbReference type="InterPro" id="IPR035234">
    <property type="entry name" value="IgGFc-bd_N"/>
</dbReference>
<proteinExistence type="predicted"/>
<dbReference type="InterPro" id="IPR014853">
    <property type="entry name" value="VWF/SSPO/ZAN-like_Cys-rich_dom"/>
</dbReference>
<dbReference type="Gene3D" id="2.10.25.10">
    <property type="entry name" value="Laminin"/>
    <property type="match status" value="6"/>
</dbReference>
<dbReference type="InterPro" id="IPR001846">
    <property type="entry name" value="VWF_type-D"/>
</dbReference>
<dbReference type="InterPro" id="IPR036084">
    <property type="entry name" value="Ser_inhib-like_sf"/>
</dbReference>
<feature type="domain" description="VWFD" evidence="5">
    <location>
        <begin position="384"/>
        <end position="560"/>
    </location>
</feature>
<evidence type="ECO:0000256" key="2">
    <source>
        <dbReference type="ARBA" id="ARBA00023157"/>
    </source>
</evidence>
<feature type="domain" description="VWFD" evidence="5">
    <location>
        <begin position="3349"/>
        <end position="3540"/>
    </location>
</feature>
<dbReference type="GO" id="GO:0031012">
    <property type="term" value="C:extracellular matrix"/>
    <property type="evidence" value="ECO:0007669"/>
    <property type="project" value="TreeGrafter"/>
</dbReference>
<dbReference type="SMART" id="SM00216">
    <property type="entry name" value="VWD"/>
    <property type="match status" value="8"/>
</dbReference>
<keyword evidence="7" id="KW-1185">Reference proteome</keyword>
<dbReference type="Pfam" id="PF17517">
    <property type="entry name" value="IgGFc_binding"/>
    <property type="match status" value="1"/>
</dbReference>
<dbReference type="Proteomes" id="UP000694389">
    <property type="component" value="Unassembled WGS sequence"/>
</dbReference>
<dbReference type="FunFam" id="2.10.25.10:FF:000055">
    <property type="entry name" value="alpha-tectorin isoform X1"/>
    <property type="match status" value="5"/>
</dbReference>
<dbReference type="Ensembl" id="ENSDLAT00005027667.2">
    <property type="protein sequence ID" value="ENSDLAP00005025892.2"/>
    <property type="gene ID" value="ENSDLAG00005011699.2"/>
</dbReference>
<evidence type="ECO:0000256" key="3">
    <source>
        <dbReference type="ARBA" id="ARBA00023180"/>
    </source>
</evidence>
<dbReference type="Pfam" id="PF08742">
    <property type="entry name" value="C8"/>
    <property type="match status" value="9"/>
</dbReference>
<feature type="domain" description="VWFD" evidence="5">
    <location>
        <begin position="1549"/>
        <end position="1712"/>
    </location>
</feature>
<dbReference type="CDD" id="cd19941">
    <property type="entry name" value="TIL"/>
    <property type="match status" value="7"/>
</dbReference>
<dbReference type="PANTHER" id="PTHR11339">
    <property type="entry name" value="EXTRACELLULAR MATRIX GLYCOPROTEIN RELATED"/>
    <property type="match status" value="1"/>
</dbReference>
<name>A0A8C4F0R1_DICLA</name>
<dbReference type="PANTHER" id="PTHR11339:SF374">
    <property type="entry name" value="ZONADHESIN"/>
    <property type="match status" value="1"/>
</dbReference>
<dbReference type="SUPFAM" id="SSF57567">
    <property type="entry name" value="Serine protease inhibitors"/>
    <property type="match status" value="8"/>
</dbReference>
<protein>
    <recommendedName>
        <fullName evidence="5">VWFD domain-containing protein</fullName>
    </recommendedName>
</protein>
<feature type="domain" description="VWFD" evidence="5">
    <location>
        <begin position="1900"/>
        <end position="2079"/>
    </location>
</feature>
<feature type="compositionally biased region" description="Polar residues" evidence="4">
    <location>
        <begin position="346"/>
        <end position="357"/>
    </location>
</feature>
<feature type="region of interest" description="Disordered" evidence="4">
    <location>
        <begin position="338"/>
        <end position="358"/>
    </location>
</feature>
<evidence type="ECO:0000256" key="1">
    <source>
        <dbReference type="ARBA" id="ARBA00022737"/>
    </source>
</evidence>
<evidence type="ECO:0000256" key="4">
    <source>
        <dbReference type="SAM" id="MobiDB-lite"/>
    </source>
</evidence>
<feature type="domain" description="VWFD" evidence="5">
    <location>
        <begin position="2276"/>
        <end position="2448"/>
    </location>
</feature>
<keyword evidence="3" id="KW-0325">Glycoprotein</keyword>
<dbReference type="Pfam" id="PF12714">
    <property type="entry name" value="TILa"/>
    <property type="match status" value="4"/>
</dbReference>
<dbReference type="InterPro" id="IPR001007">
    <property type="entry name" value="VWF_dom"/>
</dbReference>
<feature type="domain" description="VWFD" evidence="5">
    <location>
        <begin position="2677"/>
        <end position="2859"/>
    </location>
</feature>
<dbReference type="Pfam" id="PF01826">
    <property type="entry name" value="TIL"/>
    <property type="match status" value="6"/>
</dbReference>
<dbReference type="GO" id="GO:0005615">
    <property type="term" value="C:extracellular space"/>
    <property type="evidence" value="ECO:0007669"/>
    <property type="project" value="TreeGrafter"/>
</dbReference>
<evidence type="ECO:0000313" key="7">
    <source>
        <dbReference type="Proteomes" id="UP000694389"/>
    </source>
</evidence>
<dbReference type="InterPro" id="IPR050780">
    <property type="entry name" value="Mucin_vWF_Thrombospondin_sf"/>
</dbReference>
<feature type="domain" description="VWFD" evidence="5">
    <location>
        <begin position="777"/>
        <end position="941"/>
    </location>
</feature>
<evidence type="ECO:0000259" key="5">
    <source>
        <dbReference type="PROSITE" id="PS51233"/>
    </source>
</evidence>
<feature type="domain" description="VWFD" evidence="5">
    <location>
        <begin position="2999"/>
        <end position="3204"/>
    </location>
</feature>
<evidence type="ECO:0000313" key="6">
    <source>
        <dbReference type="Ensembl" id="ENSDLAP00005025892.2"/>
    </source>
</evidence>
<accession>A0A8C4F0R1</accession>
<feature type="domain" description="VWFD" evidence="5">
    <location>
        <begin position="1144"/>
        <end position="1331"/>
    </location>
</feature>
<dbReference type="InterPro" id="IPR025615">
    <property type="entry name" value="TILa_dom"/>
</dbReference>
<dbReference type="GeneTree" id="ENSGT00950000183155"/>
<organism evidence="6 7">
    <name type="scientific">Dicentrarchus labrax</name>
    <name type="common">European seabass</name>
    <name type="synonym">Morone labrax</name>
    <dbReference type="NCBI Taxonomy" id="13489"/>
    <lineage>
        <taxon>Eukaryota</taxon>
        <taxon>Metazoa</taxon>
        <taxon>Chordata</taxon>
        <taxon>Craniata</taxon>
        <taxon>Vertebrata</taxon>
        <taxon>Euteleostomi</taxon>
        <taxon>Actinopterygii</taxon>
        <taxon>Neopterygii</taxon>
        <taxon>Teleostei</taxon>
        <taxon>Neoteleostei</taxon>
        <taxon>Acanthomorphata</taxon>
        <taxon>Eupercaria</taxon>
        <taxon>Moronidae</taxon>
        <taxon>Dicentrarchus</taxon>
    </lineage>
</organism>
<dbReference type="SMART" id="SM00832">
    <property type="entry name" value="C8"/>
    <property type="match status" value="9"/>
</dbReference>
<sequence>MMFPPHNDPTANISHQVTITATGVQWTSVTVEVLESNFMQHIVLAASKSKTIHLPLSVGLTSDHSSYLLSVTSIRPVTVLASFCTRIGCDHSLLHDVSSWGTTYYPITPHFPNQTAVSQMVITSSDHKTSVDIFLSGEVLFKGNVYPRDSVLKLHIGVLQSVYLQSNSSLSGSELNSQKAVGVVVSFTCSKPTPGDCLYGFAELKPVSHWSFDYVIPPLVNTRMSSSFLLAMAAISSDMDVTTSTGRKSVSLVGGEMKVIPVSTSDKIYITSDSPLQLVYFRLDNAQCPSTLTVLPSVDDICQAVPMFDSGDMSEHQDNSTHTGNYEFGIEISQKPEDAQLPDNAEPSSPHTDTATDSCEDWHCRHKRKCLIKDGKPLCSLKTKICSAWGDSYYRTFGGRDFVLQGNCNYTLVQTACPGLNASVPLQVNIARAYLNSVSTIHMVQITIQGFNISIVKGDKNHVRVSRNLPLTLGNGSLKFYPSGFNVVLETTFGLALQYDWKHHLQVEAAPELYGVLCGLCGKANHSSLDGVIASKDTDKTQTVDFTLPWVVNSDSGSCIEDCSGGVSCPVCTQSQTKSFPGIKSSSRMIGCTLLQRSVGPFADCHAYIDPEPYFRSCVNNLCVTETASSVCNVLTAYANICQRLGARVQNWRTIAKCSVACPMNSHYEICGSACPATCGNPEAHRYCTLPCVELCQCNRGYLLSGGNCVPHSKCGCYHQGSYYLPMENFWIDEQCQEKCVCQPNSKMVMCAPSHCQDGKLCKVLNGVLGCHMGDTGLCIAKGDPHYTTFDGRNFDVYGNCTYLLTSHCPTWGDLDDFSVEVQNQIRDATNVSFRRVKMACSLYLFQVNGLLLRLPSVLNQGKVKLYMTGLSKCIETDFGVIVTHRPDVLTVRMPRIFSGNLCGLCGNFNANPEDDLMTDDKSDISQAIRYWQISSEHECLDSPTNTSGCSSQDMVLYQGKDNCGRLLDTEGAFQSCHKTVDPQDFYDNCVHDLCYNNQTTLCLILSSYVSVCQEMGAIVDEWRASNFCDISCPPNSKYHLCSSHTSDCVENPSPQAMKCKEGCDCNPGFFHSGGECVPNPECGCIYSDVYHEIHEHFYPDELCQLHCVCVSHNKVQCKNHTCPNGTKCAIQDGHKACHASEPVKCAVMGGTHFRRYDGHSFDFNMGSCRYVLSQVCEEEESDPTVIIQRGQVYLRVHGVNMSLEMEHLGKVKVRSCTFTNICLVCPDCNFFIFQIDGVLWGLPIQLDHMAILYLGSLTRVVLATGVVVTYGGPNLIQIVMPASHRKMCGLCGIMSAVNTDDKHHPNGSIASDVSIFASSWSLSQPGRNCSEECDLCSACNSTMAAELASDNLCGILLAPAKAFSGCLTAVDPQPFFQNCVNDLCMSNGNHDLFCSSLRAYTFACQEAGAKVKPWRVYEPFCRPPTALSCPENSHYNICVSACPESCGTLSDIPCPWGCYEGCQCDSGYMQSGNGCTKAEKCGCFYHGHYYEIGEVSWAEGCSERCNCSATATMCCEPQLCDTFPLIFSADNSKTCENGETCGAQPQQTQCWVLGGAHFYTFDGKVFEFQGNCTYTLIHMIDNNTLWVGVQKDRTPNKASFLKAIHVKVAKDNITIYRGEKGSAWVSLNLETVTLPSFGIFVVMDISLGLQIKYDCSHIVAILLFNTIEVCGMCGNNNGIEEDDLKTPQGEAVDATTFGWSWRVPDQEAQCTADCGDACPRCSAEQIQNVASQWIYLHEYIWSTPNPFYLCREAVDYTKISTAVSIFDLCSSDDAQKALCLILEAYAAACQNAGIQVGEWRNHTSCPMSCPQNSHYKSCGTACPATCEDPFSSRPCILLCVETCQCDPGFVLEGDTCIPLSQCGCSHNGFSYHSNQTFWADEGCTEQCVCDPHTHQTLCHSVSCGPDEYCDLQDGVRGCVSYPHQTCMYTGHHIVTFDQHDYDFHGTCRYQLVGLCGQKQGLDAIQVYVQTDGHLESALHVSVDGVKRSMPYHFSLAALAFSLGLHTYIYTDMGFEFSLSVEGIVGISLSTKYANATCGLCGNFNSDPADDLTANGTQEHLSPEHFGKAWRSGRNLWCVEGCLGGSCPKCSSERLSRLSDPEACGKILEVNGPFRHCHGKVDPSSFYKRCISDLCLHGGLQPALCHSLAEYTAVCLSHEATVYAWRSPGLCCDSASVHLCLSWQNNTVEMPLNTGESCLCKGGLVHSGNLCVSPENCGCFHHGEYLRAGQEVSTCEQSCLCHAGGHMTCRNVSCGEDEECKLIRGVQGCHPKPKVAHCSVDGSQYTTFDGQAFEFHGSCNYTLVQTCSLKKLNVEPVLIAAQGNHGQGSEIYLQVNKMYFKTSAALPGKIQVNGVYENLPFSQSNVTVHQNNGWITIKTPQSVELVSDLQNHILVKIPDIYHQTTCGLCGNYNDDPSDDLQLPNGTLISDPDSFGPSWKLSDIESSCNDTSDSTCQLCQSPVPEYTSDLYCGLITHPNGPFSSCQHLVCPQKYYSRCMKNLCVAEGQLWALCDALWAYEAACKEAGGVVDLWTNTTGCAHQCPKFSHYSQCANACSSLCPEIIQAVQCPRDCEEGCQCNTGHLYDGNACVPAEQCGCIQGGRRFKASESKLLQNCTINCTCGPPLVCEQYSCPPLHSCMVSDGIVGCHKDDPCEGNCDKTEKCYLSNGEPVCESSQGLCWAWGGQHYHTFDGHDYDFNGTCTYLLAASKGSACGLTPFSLSTKNDCIEDAANLLPMQSLTLQAYGFMIKLSENGSIHVNGQVTYIPFNLLRGKIQVSYKEGKSLLKTDFGMRVVFECNSSVVVTLDPRYKDKVYGLCGNFNGNPLDEYPVTTPGSPPIKASVEFAQTYRLFDGDHNCCTGCERKLHDPTLPLDPDSGIISSYKRHCAVLSDQNGPFTHCHSRVNPDSFYERCVVDHMHNGSKESKVALHQAIHSYSIVCEESDSYHNVHCPPNSHFKTCGSACPPSCESNATICNKACVQGCFCNPGFFRSPTGCVRLNQCGCTDSRSKYYSLNSTFWAPDNCGQLCICGPAPGEVHCRPAQCPRGMVCMQLYHKRVCQPEKPRNCTIVTGLHFMTFDGYHFDLRDSCSYSLVQTNSNLTGLTPFSVTISDASCHKRLFHSHVKSYRTPSSLVIHTDVGLQLIVYNTGTIMVILPSSYSSSVSGLCGNANSDPDDDQMMPDGDLAQNKLEFSHSWRSLGAEACRPKCSFTLKHCPVETQKLFEGSDFCGVLLNELGPLAECASVLSPKHYFHSCVADSCSYGGHYSALCNSISTYVTACQAVQLPVRLSPPLDMLCPKNSHYELCGPRCPVVCPGLSSPANCSGGCEEGCQCDPGYVLSDGQCVLVSDCGCMHAGQYHPAGHFTSEKSCQKCNCERGQVTCIPIESCSVKEGLSLQYGVCQVFAGFGYITFDGVILPHHGACTYVMSLCVLNLCSLNLSLSFQVNGEERRVPFDNGELKAYQVGNRLIIITLSGVGIDLSSTQYLRLTVPQIHDGTASGLCGNFNGDRYDDLELRNGNLAKEFANVLHSWAEVAPGQHCTDTCGKECDDCTLSTHDRMVCDVLLMNSIEFNHCWNSGVERDIYVSMCIRALCTGAGHMAACLALEAYSAACQAKGIPVGPWRENTYSLQCHDRSSPGECVDSSSNSCPALLQPGSATGCSEGCQCHHGNVFDGGECVPYSQCGCVLHDKYIKVNTRLIHEQLYSDDCTRRCWCHPLSGVICEETGCSRGQQCALRNGFWGCHDRPEACELRDSLHVSTLSGQQLDLKPRLFYSLMSLCDEASVQWFSVISYHGPCDGNSSRLVTEFQILLHGSLFAIQGGIDKSEVIVILRKDAGMESELKMEIGVTMVTVRIPLWYSGKLCGLCGNRNDLHSNNSVRSWVLPDFPGW</sequence>
<reference evidence="6" key="1">
    <citation type="submission" date="2025-08" db="UniProtKB">
        <authorList>
            <consortium name="Ensembl"/>
        </authorList>
    </citation>
    <scope>IDENTIFICATION</scope>
</reference>
<dbReference type="InterPro" id="IPR002919">
    <property type="entry name" value="TIL_dom"/>
</dbReference>
<dbReference type="Pfam" id="PF00094">
    <property type="entry name" value="VWD"/>
    <property type="match status" value="10"/>
</dbReference>
<keyword evidence="2" id="KW-1015">Disulfide bond</keyword>